<gene>
    <name evidence="2" type="ORF">C4A13_03179</name>
</gene>
<feature type="compositionally biased region" description="Basic residues" evidence="1">
    <location>
        <begin position="75"/>
        <end position="88"/>
    </location>
</feature>
<accession>A0A370V525</accession>
<organism evidence="2 3">
    <name type="scientific">Escherichia marmotae</name>
    <dbReference type="NCBI Taxonomy" id="1499973"/>
    <lineage>
        <taxon>Bacteria</taxon>
        <taxon>Pseudomonadati</taxon>
        <taxon>Pseudomonadota</taxon>
        <taxon>Gammaproteobacteria</taxon>
        <taxon>Enterobacterales</taxon>
        <taxon>Enterobacteriaceae</taxon>
        <taxon>Escherichia</taxon>
    </lineage>
</organism>
<protein>
    <submittedName>
        <fullName evidence="2">Uncharacterized protein</fullName>
    </submittedName>
</protein>
<evidence type="ECO:0000313" key="3">
    <source>
        <dbReference type="Proteomes" id="UP000254454"/>
    </source>
</evidence>
<name>A0A370V525_9ESCH</name>
<dbReference type="EMBL" id="QONO01000156">
    <property type="protein sequence ID" value="RDR25005.1"/>
    <property type="molecule type" value="Genomic_DNA"/>
</dbReference>
<feature type="region of interest" description="Disordered" evidence="1">
    <location>
        <begin position="71"/>
        <end position="139"/>
    </location>
</feature>
<dbReference type="AlphaFoldDB" id="A0A370V525"/>
<sequence>MFCDTGRCRASIKAGRQGGDAGAQGKPQPDAHGWRELKGTDAFSRTAGRKITADGKEGPGDRRVHFTLASPPARLRWRHGTARTRHNGHRVETPQGHAPHGRVKAEPPATSFDIPHRVHSQGNREVRRERAPMAHIHSRSRREQPFLTVWLFMPARCQ</sequence>
<feature type="compositionally biased region" description="Basic and acidic residues" evidence="1">
    <location>
        <begin position="122"/>
        <end position="132"/>
    </location>
</feature>
<feature type="region of interest" description="Disordered" evidence="1">
    <location>
        <begin position="12"/>
        <end position="35"/>
    </location>
</feature>
<evidence type="ECO:0000313" key="2">
    <source>
        <dbReference type="EMBL" id="RDR25005.1"/>
    </source>
</evidence>
<dbReference type="Proteomes" id="UP000254454">
    <property type="component" value="Unassembled WGS sequence"/>
</dbReference>
<reference evidence="2 3" key="1">
    <citation type="submission" date="2018-06" db="EMBL/GenBank/DDBJ databases">
        <title>Recombination Drives Gene Content and Phenotype Evolution in Wild Type E. coli Strains.</title>
        <authorList>
            <person name="Field C.M."/>
            <person name="Silander O.K."/>
            <person name="Van Nimwegen E."/>
        </authorList>
    </citation>
    <scope>NUCLEOTIDE SEQUENCE [LARGE SCALE GENOMIC DNA]</scope>
    <source>
        <strain evidence="2 3">SC344</strain>
    </source>
</reference>
<proteinExistence type="predicted"/>
<evidence type="ECO:0000256" key="1">
    <source>
        <dbReference type="SAM" id="MobiDB-lite"/>
    </source>
</evidence>
<comment type="caution">
    <text evidence="2">The sequence shown here is derived from an EMBL/GenBank/DDBJ whole genome shotgun (WGS) entry which is preliminary data.</text>
</comment>